<dbReference type="AlphaFoldDB" id="A0A2U1V0C0"/>
<evidence type="ECO:0000313" key="4">
    <source>
        <dbReference type="EMBL" id="PWC27348.1"/>
    </source>
</evidence>
<accession>A0A2U1V0C0</accession>
<dbReference type="PROSITE" id="PS51724">
    <property type="entry name" value="SPOR"/>
    <property type="match status" value="1"/>
</dbReference>
<dbReference type="OrthoDB" id="7338235at2"/>
<evidence type="ECO:0000313" key="5">
    <source>
        <dbReference type="Proteomes" id="UP000245048"/>
    </source>
</evidence>
<dbReference type="Pfam" id="PF05036">
    <property type="entry name" value="SPOR"/>
    <property type="match status" value="1"/>
</dbReference>
<feature type="region of interest" description="Disordered" evidence="1">
    <location>
        <begin position="122"/>
        <end position="201"/>
    </location>
</feature>
<sequence>MREAPIPSYRVREATDDGGSRRMMLIAGGVAGILAVGGLVGWAVSKYTDDTIPVVEADSRPIKVRPDDRGGLRVANQDEIIFQRRNANGSFEPSGRLGPAAEAPNLDALRAATMPPPVVPPVVAPMAPAQPAATAQAPGQNGGQDGGQNGAPGSAAAPQPGTVAQAQPPAAPPAAASAPAPAAPQAEPAAPPAAAAPPAPVRSTGGVVVQLGALDSESGARSEWDRLARRAPEALQGRTPQVLRFERDGYPTMWRLRTGGFDSRDSASSFCDTIKSRGGACAVIGG</sequence>
<protein>
    <recommendedName>
        <fullName evidence="3">SPOR domain-containing protein</fullName>
    </recommendedName>
</protein>
<feature type="compositionally biased region" description="Low complexity" evidence="1">
    <location>
        <begin position="124"/>
        <end position="139"/>
    </location>
</feature>
<organism evidence="4 5">
    <name type="scientific">Teichococcus aestuarii</name>
    <dbReference type="NCBI Taxonomy" id="568898"/>
    <lineage>
        <taxon>Bacteria</taxon>
        <taxon>Pseudomonadati</taxon>
        <taxon>Pseudomonadota</taxon>
        <taxon>Alphaproteobacteria</taxon>
        <taxon>Acetobacterales</taxon>
        <taxon>Roseomonadaceae</taxon>
        <taxon>Roseomonas</taxon>
    </lineage>
</organism>
<feature type="compositionally biased region" description="Pro residues" evidence="1">
    <location>
        <begin position="189"/>
        <end position="200"/>
    </location>
</feature>
<reference evidence="5" key="1">
    <citation type="submission" date="2017-10" db="EMBL/GenBank/DDBJ databases">
        <authorList>
            <person name="Toshchakov S.V."/>
            <person name="Goeva M.A."/>
        </authorList>
    </citation>
    <scope>NUCLEOTIDE SEQUENCE [LARGE SCALE GENOMIC DNA]</scope>
    <source>
        <strain evidence="5">JR1/69-1-13</strain>
    </source>
</reference>
<dbReference type="InterPro" id="IPR007730">
    <property type="entry name" value="SPOR-like_dom"/>
</dbReference>
<name>A0A2U1V0C0_9PROT</name>
<keyword evidence="2" id="KW-0472">Membrane</keyword>
<dbReference type="EMBL" id="PDOA01000015">
    <property type="protein sequence ID" value="PWC27348.1"/>
    <property type="molecule type" value="Genomic_DNA"/>
</dbReference>
<feature type="compositionally biased region" description="Gly residues" evidence="1">
    <location>
        <begin position="140"/>
        <end position="150"/>
    </location>
</feature>
<evidence type="ECO:0000256" key="2">
    <source>
        <dbReference type="SAM" id="Phobius"/>
    </source>
</evidence>
<gene>
    <name evidence="4" type="ORF">CR165_18000</name>
</gene>
<evidence type="ECO:0000256" key="1">
    <source>
        <dbReference type="SAM" id="MobiDB-lite"/>
    </source>
</evidence>
<dbReference type="GO" id="GO:0042834">
    <property type="term" value="F:peptidoglycan binding"/>
    <property type="evidence" value="ECO:0007669"/>
    <property type="project" value="InterPro"/>
</dbReference>
<feature type="compositionally biased region" description="Low complexity" evidence="1">
    <location>
        <begin position="151"/>
        <end position="188"/>
    </location>
</feature>
<keyword evidence="2" id="KW-1133">Transmembrane helix</keyword>
<proteinExistence type="predicted"/>
<keyword evidence="5" id="KW-1185">Reference proteome</keyword>
<comment type="caution">
    <text evidence="4">The sequence shown here is derived from an EMBL/GenBank/DDBJ whole genome shotgun (WGS) entry which is preliminary data.</text>
</comment>
<dbReference type="Gene3D" id="3.30.70.1070">
    <property type="entry name" value="Sporulation related repeat"/>
    <property type="match status" value="1"/>
</dbReference>
<dbReference type="SUPFAM" id="SSF110997">
    <property type="entry name" value="Sporulation related repeat"/>
    <property type="match status" value="1"/>
</dbReference>
<dbReference type="Proteomes" id="UP000245048">
    <property type="component" value="Unassembled WGS sequence"/>
</dbReference>
<evidence type="ECO:0000259" key="3">
    <source>
        <dbReference type="PROSITE" id="PS51724"/>
    </source>
</evidence>
<dbReference type="RefSeq" id="WP_109518342.1">
    <property type="nucleotide sequence ID" value="NZ_PDOA01000015.1"/>
</dbReference>
<dbReference type="InterPro" id="IPR036680">
    <property type="entry name" value="SPOR-like_sf"/>
</dbReference>
<keyword evidence="2" id="KW-0812">Transmembrane</keyword>
<feature type="domain" description="SPOR" evidence="3">
    <location>
        <begin position="201"/>
        <end position="286"/>
    </location>
</feature>
<feature type="transmembrane region" description="Helical" evidence="2">
    <location>
        <begin position="24"/>
        <end position="44"/>
    </location>
</feature>